<proteinExistence type="predicted"/>
<dbReference type="SUPFAM" id="SSF48317">
    <property type="entry name" value="Acid phosphatase/Vanadium-dependent haloperoxidase"/>
    <property type="match status" value="1"/>
</dbReference>
<dbReference type="Proteomes" id="UP000521199">
    <property type="component" value="Unassembled WGS sequence"/>
</dbReference>
<dbReference type="AlphaFoldDB" id="A0A7W8D5D5"/>
<evidence type="ECO:0000256" key="10">
    <source>
        <dbReference type="SAM" id="Phobius"/>
    </source>
</evidence>
<sequence length="181" mass="19946">MSPQNESLLQRQDIRLCLAFNRWGMRRVVRAYFGAVSRLGDGVFWYVLMLGIVAADGWQGLQASTHLAATGAVALLLYRHLKRWTRRPRPFASDQRIRALARPLDEFSFPSGHTLHAVSFTVVALAYYPMLAWLLIPFCASVAASRVVLGLHYPSDVLAATGIAVLLANLSLWLAAGLAAL</sequence>
<keyword evidence="3" id="KW-1003">Cell membrane</keyword>
<dbReference type="InterPro" id="IPR036938">
    <property type="entry name" value="PAP2/HPO_sf"/>
</dbReference>
<dbReference type="CDD" id="cd01610">
    <property type="entry name" value="PAP2_like"/>
    <property type="match status" value="1"/>
</dbReference>
<feature type="transmembrane region" description="Helical" evidence="10">
    <location>
        <begin position="157"/>
        <end position="180"/>
    </location>
</feature>
<keyword evidence="13" id="KW-1185">Reference proteome</keyword>
<gene>
    <name evidence="12" type="ORF">HNQ52_001776</name>
</gene>
<dbReference type="Pfam" id="PF01569">
    <property type="entry name" value="PAP2"/>
    <property type="match status" value="1"/>
</dbReference>
<dbReference type="Gene3D" id="1.20.144.10">
    <property type="entry name" value="Phosphatidic acid phosphatase type 2/haloperoxidase"/>
    <property type="match status" value="1"/>
</dbReference>
<comment type="catalytic activity">
    <reaction evidence="9">
        <text>di-trans,octa-cis-undecaprenyl diphosphate + H2O = di-trans,octa-cis-undecaprenyl phosphate + phosphate + H(+)</text>
        <dbReference type="Rhea" id="RHEA:28094"/>
        <dbReference type="ChEBI" id="CHEBI:15377"/>
        <dbReference type="ChEBI" id="CHEBI:15378"/>
        <dbReference type="ChEBI" id="CHEBI:43474"/>
        <dbReference type="ChEBI" id="CHEBI:58405"/>
        <dbReference type="ChEBI" id="CHEBI:60392"/>
        <dbReference type="EC" id="3.6.1.27"/>
    </reaction>
</comment>
<dbReference type="EC" id="3.6.1.27" evidence="2"/>
<organism evidence="12 13">
    <name type="scientific">Chiayiivirga flava</name>
    <dbReference type="NCBI Taxonomy" id="659595"/>
    <lineage>
        <taxon>Bacteria</taxon>
        <taxon>Pseudomonadati</taxon>
        <taxon>Pseudomonadota</taxon>
        <taxon>Gammaproteobacteria</taxon>
        <taxon>Lysobacterales</taxon>
        <taxon>Lysobacteraceae</taxon>
        <taxon>Chiayiivirga</taxon>
    </lineage>
</organism>
<evidence type="ECO:0000256" key="9">
    <source>
        <dbReference type="ARBA" id="ARBA00047594"/>
    </source>
</evidence>
<dbReference type="PANTHER" id="PTHR14969:SF62">
    <property type="entry name" value="DECAPRENYLPHOSPHORYL-5-PHOSPHORIBOSE PHOSPHATASE RV3807C-RELATED"/>
    <property type="match status" value="1"/>
</dbReference>
<feature type="transmembrane region" description="Helical" evidence="10">
    <location>
        <begin position="125"/>
        <end position="145"/>
    </location>
</feature>
<evidence type="ECO:0000313" key="13">
    <source>
        <dbReference type="Proteomes" id="UP000521199"/>
    </source>
</evidence>
<evidence type="ECO:0000256" key="2">
    <source>
        <dbReference type="ARBA" id="ARBA00012374"/>
    </source>
</evidence>
<evidence type="ECO:0000256" key="8">
    <source>
        <dbReference type="ARBA" id="ARBA00032707"/>
    </source>
</evidence>
<reference evidence="12 13" key="1">
    <citation type="submission" date="2020-08" db="EMBL/GenBank/DDBJ databases">
        <title>Genomic Encyclopedia of Type Strains, Phase IV (KMG-IV): sequencing the most valuable type-strain genomes for metagenomic binning, comparative biology and taxonomic classification.</title>
        <authorList>
            <person name="Goeker M."/>
        </authorList>
    </citation>
    <scope>NUCLEOTIDE SEQUENCE [LARGE SCALE GENOMIC DNA]</scope>
    <source>
        <strain evidence="12 13">DSM 24163</strain>
    </source>
</reference>
<feature type="transmembrane region" description="Helical" evidence="10">
    <location>
        <begin position="31"/>
        <end position="55"/>
    </location>
</feature>
<feature type="domain" description="Phosphatidic acid phosphatase type 2/haloperoxidase" evidence="11">
    <location>
        <begin position="63"/>
        <end position="172"/>
    </location>
</feature>
<name>A0A7W8D5D5_9GAMM</name>
<dbReference type="InterPro" id="IPR000326">
    <property type="entry name" value="PAP2/HPO"/>
</dbReference>
<evidence type="ECO:0000256" key="4">
    <source>
        <dbReference type="ARBA" id="ARBA00022692"/>
    </source>
</evidence>
<evidence type="ECO:0000256" key="6">
    <source>
        <dbReference type="ARBA" id="ARBA00022989"/>
    </source>
</evidence>
<keyword evidence="7 10" id="KW-0472">Membrane</keyword>
<evidence type="ECO:0000256" key="1">
    <source>
        <dbReference type="ARBA" id="ARBA00004651"/>
    </source>
</evidence>
<dbReference type="GO" id="GO:0050380">
    <property type="term" value="F:undecaprenyl-diphosphatase activity"/>
    <property type="evidence" value="ECO:0007669"/>
    <property type="project" value="UniProtKB-EC"/>
</dbReference>
<accession>A0A7W8D5D5</accession>
<protein>
    <recommendedName>
        <fullName evidence="2">undecaprenyl-diphosphate phosphatase</fullName>
        <ecNumber evidence="2">3.6.1.27</ecNumber>
    </recommendedName>
    <alternativeName>
        <fullName evidence="8">Undecaprenyl pyrophosphate phosphatase</fullName>
    </alternativeName>
</protein>
<dbReference type="PANTHER" id="PTHR14969">
    <property type="entry name" value="SPHINGOSINE-1-PHOSPHATE PHOSPHOHYDROLASE"/>
    <property type="match status" value="1"/>
</dbReference>
<comment type="subcellular location">
    <subcellularLocation>
        <location evidence="1">Cell membrane</location>
        <topology evidence="1">Multi-pass membrane protein</topology>
    </subcellularLocation>
</comment>
<evidence type="ECO:0000256" key="5">
    <source>
        <dbReference type="ARBA" id="ARBA00022801"/>
    </source>
</evidence>
<comment type="caution">
    <text evidence="12">The sequence shown here is derived from an EMBL/GenBank/DDBJ whole genome shotgun (WGS) entry which is preliminary data.</text>
</comment>
<feature type="transmembrane region" description="Helical" evidence="10">
    <location>
        <begin position="61"/>
        <end position="78"/>
    </location>
</feature>
<dbReference type="SMART" id="SM00014">
    <property type="entry name" value="acidPPc"/>
    <property type="match status" value="1"/>
</dbReference>
<evidence type="ECO:0000259" key="11">
    <source>
        <dbReference type="SMART" id="SM00014"/>
    </source>
</evidence>
<keyword evidence="4 10" id="KW-0812">Transmembrane</keyword>
<dbReference type="EMBL" id="JACHHP010000003">
    <property type="protein sequence ID" value="MBB5208234.1"/>
    <property type="molecule type" value="Genomic_DNA"/>
</dbReference>
<keyword evidence="6 10" id="KW-1133">Transmembrane helix</keyword>
<keyword evidence="5 12" id="KW-0378">Hydrolase</keyword>
<evidence type="ECO:0000256" key="7">
    <source>
        <dbReference type="ARBA" id="ARBA00023136"/>
    </source>
</evidence>
<evidence type="ECO:0000256" key="3">
    <source>
        <dbReference type="ARBA" id="ARBA00022475"/>
    </source>
</evidence>
<evidence type="ECO:0000313" key="12">
    <source>
        <dbReference type="EMBL" id="MBB5208234.1"/>
    </source>
</evidence>
<dbReference type="GO" id="GO:0005886">
    <property type="term" value="C:plasma membrane"/>
    <property type="evidence" value="ECO:0007669"/>
    <property type="project" value="UniProtKB-SubCell"/>
</dbReference>